<sequence length="70" mass="8277">MRETGIKDKNGRKICEGDIFHVGDEKILYFVEDCELKGKQIKSNSWIGLEHWKDKIEVIGNIYDLQKNFY</sequence>
<dbReference type="Pfam" id="PF09643">
    <property type="entry name" value="YopX"/>
    <property type="match status" value="1"/>
</dbReference>
<dbReference type="EMBL" id="SBAP01000025">
    <property type="protein sequence ID" value="RXZ68583.1"/>
    <property type="molecule type" value="Genomic_DNA"/>
</dbReference>
<evidence type="ECO:0000313" key="3">
    <source>
        <dbReference type="Proteomes" id="UP000289216"/>
    </source>
</evidence>
<protein>
    <recommendedName>
        <fullName evidence="1">YopX protein domain-containing protein</fullName>
    </recommendedName>
</protein>
<dbReference type="Proteomes" id="UP000289216">
    <property type="component" value="Unassembled WGS sequence"/>
</dbReference>
<dbReference type="InterPro" id="IPR019096">
    <property type="entry name" value="YopX_protein"/>
</dbReference>
<feature type="domain" description="YopX protein" evidence="1">
    <location>
        <begin position="1"/>
        <end position="64"/>
    </location>
</feature>
<evidence type="ECO:0000259" key="1">
    <source>
        <dbReference type="Pfam" id="PF09643"/>
    </source>
</evidence>
<proteinExistence type="predicted"/>
<dbReference type="SUPFAM" id="SSF159006">
    <property type="entry name" value="YopX-like"/>
    <property type="match status" value="1"/>
</dbReference>
<evidence type="ECO:0000313" key="2">
    <source>
        <dbReference type="EMBL" id="RXZ68583.1"/>
    </source>
</evidence>
<comment type="caution">
    <text evidence="2">The sequence shown here is derived from an EMBL/GenBank/DDBJ whole genome shotgun (WGS) entry which is preliminary data.</text>
</comment>
<dbReference type="RefSeq" id="WP_129491587.1">
    <property type="nucleotide sequence ID" value="NZ_SBAP01000025.1"/>
</dbReference>
<gene>
    <name evidence="2" type="ORF">EPT53_09220</name>
</gene>
<reference evidence="2 3" key="1">
    <citation type="submission" date="2019-01" db="EMBL/GenBank/DDBJ databases">
        <title>Fusobacterium necrophorum Isolated From the Uterus of Dairy Cows.</title>
        <authorList>
            <person name="Francis A.M."/>
        </authorList>
    </citation>
    <scope>NUCLEOTIDE SEQUENCE [LARGE SCALE GENOMIC DNA]</scope>
    <source>
        <strain evidence="2 3">KG35</strain>
    </source>
</reference>
<name>A0A4Q2KXE9_9FUSO</name>
<dbReference type="AlphaFoldDB" id="A0A4Q2KXE9"/>
<accession>A0A4Q2KXE9</accession>
<dbReference type="Gene3D" id="2.30.30.290">
    <property type="entry name" value="YopX-like domains"/>
    <property type="match status" value="1"/>
</dbReference>
<dbReference type="InterPro" id="IPR023385">
    <property type="entry name" value="YopX-like_C"/>
</dbReference>
<organism evidence="2 3">
    <name type="scientific">Fusobacterium necrophorum</name>
    <dbReference type="NCBI Taxonomy" id="859"/>
    <lineage>
        <taxon>Bacteria</taxon>
        <taxon>Fusobacteriati</taxon>
        <taxon>Fusobacteriota</taxon>
        <taxon>Fusobacteriia</taxon>
        <taxon>Fusobacteriales</taxon>
        <taxon>Fusobacteriaceae</taxon>
        <taxon>Fusobacterium</taxon>
    </lineage>
</organism>